<reference evidence="3 4" key="1">
    <citation type="submission" date="2019-03" db="EMBL/GenBank/DDBJ databases">
        <title>Comparative insights into the high quality Complete genome sequence of highly metal resistant Cupriavidus metallidurans strain BS1 isolated from a gold-copper mine.</title>
        <authorList>
            <person name="Mazhar H.S."/>
            <person name="Rensing C."/>
        </authorList>
    </citation>
    <scope>NUCLEOTIDE SEQUENCE [LARGE SCALE GENOMIC DNA]</scope>
    <source>
        <strain evidence="3 4">BS1</strain>
    </source>
</reference>
<keyword evidence="2" id="KW-0472">Membrane</keyword>
<evidence type="ECO:0000313" key="4">
    <source>
        <dbReference type="Proteomes" id="UP000253772"/>
    </source>
</evidence>
<name>A0A482IP07_9BURK</name>
<evidence type="ECO:0000256" key="1">
    <source>
        <dbReference type="SAM" id="MobiDB-lite"/>
    </source>
</evidence>
<protein>
    <submittedName>
        <fullName evidence="3">Uncharacterized protein</fullName>
    </submittedName>
</protein>
<dbReference type="Proteomes" id="UP000253772">
    <property type="component" value="Chromosome c1"/>
</dbReference>
<evidence type="ECO:0000256" key="2">
    <source>
        <dbReference type="SAM" id="Phobius"/>
    </source>
</evidence>
<feature type="transmembrane region" description="Helical" evidence="2">
    <location>
        <begin position="36"/>
        <end position="57"/>
    </location>
</feature>
<keyword evidence="2" id="KW-0812">Transmembrane</keyword>
<dbReference type="EMBL" id="CP037900">
    <property type="protein sequence ID" value="QBP09921.1"/>
    <property type="molecule type" value="Genomic_DNA"/>
</dbReference>
<accession>A0A482IP07</accession>
<proteinExistence type="predicted"/>
<gene>
    <name evidence="3" type="ORF">DDF84_009165</name>
</gene>
<feature type="region of interest" description="Disordered" evidence="1">
    <location>
        <begin position="1"/>
        <end position="21"/>
    </location>
</feature>
<keyword evidence="2" id="KW-1133">Transmembrane helix</keyword>
<dbReference type="RefSeq" id="WP_017515626.1">
    <property type="nucleotide sequence ID" value="NZ_CP037900.1"/>
</dbReference>
<sequence length="101" mass="10117">MSDEHNTNLAQVAKPAGGDTPKAEISYDGKDVKVSLVGGLAILAGVAVLFCLALLYWHNSGTKDHKSDAAKGDVGIAVVNGGIGVSAVGVDKSGQAKGGEK</sequence>
<organism evidence="3 4">
    <name type="scientific">Cupriavidus metallidurans</name>
    <dbReference type="NCBI Taxonomy" id="119219"/>
    <lineage>
        <taxon>Bacteria</taxon>
        <taxon>Pseudomonadati</taxon>
        <taxon>Pseudomonadota</taxon>
        <taxon>Betaproteobacteria</taxon>
        <taxon>Burkholderiales</taxon>
        <taxon>Burkholderiaceae</taxon>
        <taxon>Cupriavidus</taxon>
    </lineage>
</organism>
<evidence type="ECO:0000313" key="3">
    <source>
        <dbReference type="EMBL" id="QBP09921.1"/>
    </source>
</evidence>
<dbReference type="AlphaFoldDB" id="A0A482IP07"/>